<comment type="similarity">
    <text evidence="1">Belongs to the short-chain dehydrogenases/reductases (SDR) family.</text>
</comment>
<proteinExistence type="inferred from homology"/>
<dbReference type="Pfam" id="PF13561">
    <property type="entry name" value="adh_short_C2"/>
    <property type="match status" value="1"/>
</dbReference>
<dbReference type="PRINTS" id="PR00081">
    <property type="entry name" value="GDHRDH"/>
</dbReference>
<dbReference type="InterPro" id="IPR002347">
    <property type="entry name" value="SDR_fam"/>
</dbReference>
<keyword evidence="3" id="KW-1133">Transmembrane helix</keyword>
<dbReference type="InterPro" id="IPR020904">
    <property type="entry name" value="Sc_DH/Rdtase_CS"/>
</dbReference>
<dbReference type="InterPro" id="IPR036291">
    <property type="entry name" value="NAD(P)-bd_dom_sf"/>
</dbReference>
<dbReference type="NCBIfam" id="NF005559">
    <property type="entry name" value="PRK07231.1"/>
    <property type="match status" value="1"/>
</dbReference>
<dbReference type="OrthoDB" id="9796652at2"/>
<evidence type="ECO:0000313" key="4">
    <source>
        <dbReference type="EMBL" id="PSJ52597.1"/>
    </source>
</evidence>
<accession>A0A2P7RQV8</accession>
<evidence type="ECO:0000256" key="2">
    <source>
        <dbReference type="ARBA" id="ARBA00023002"/>
    </source>
</evidence>
<dbReference type="PRINTS" id="PR00080">
    <property type="entry name" value="SDRFAMILY"/>
</dbReference>
<dbReference type="AlphaFoldDB" id="A0A2P7RQV8"/>
<gene>
    <name evidence="4" type="ORF">C7I84_26500</name>
</gene>
<evidence type="ECO:0000256" key="3">
    <source>
        <dbReference type="SAM" id="Phobius"/>
    </source>
</evidence>
<organism evidence="4 5">
    <name type="scientific">Kumtagia ephedrae</name>
    <dbReference type="NCBI Taxonomy" id="2116701"/>
    <lineage>
        <taxon>Bacteria</taxon>
        <taxon>Pseudomonadati</taxon>
        <taxon>Pseudomonadota</taxon>
        <taxon>Alphaproteobacteria</taxon>
        <taxon>Hyphomicrobiales</taxon>
        <taxon>Phyllobacteriaceae</taxon>
        <taxon>Kumtagia</taxon>
    </lineage>
</organism>
<dbReference type="PANTHER" id="PTHR24321:SF11">
    <property type="entry name" value="BLR0893 PROTEIN"/>
    <property type="match status" value="1"/>
</dbReference>
<dbReference type="PANTHER" id="PTHR24321">
    <property type="entry name" value="DEHYDROGENASES, SHORT CHAIN"/>
    <property type="match status" value="1"/>
</dbReference>
<feature type="transmembrane region" description="Helical" evidence="3">
    <location>
        <begin position="58"/>
        <end position="79"/>
    </location>
</feature>
<evidence type="ECO:0000313" key="5">
    <source>
        <dbReference type="Proteomes" id="UP000241229"/>
    </source>
</evidence>
<keyword evidence="5" id="KW-1185">Reference proteome</keyword>
<sequence length="299" mass="30738">MRLPLRLKGEGKMTMLVSSDKAISIPRRGVLAGLVAAGAAAGTATAAAQPAGALAGKVAIVTGATSGIGAATVAALAAAGAKVAFNGRREALGAKVEAEVRAAGGDVVYLRSDVRDAAQTERFVGDAVARFGRLDIAFNNAGIDLPPARIEDTAVDGFDDQIATNLRGVFLSMKYELPHLVRSKGSMINMASIGGRHALPNILAYGASKAAVIHMTRSAAQEYGKDVRINAIAPGAIETPMLERVRRDWNVTTEQLIAPYPAGRVGTPAEVASLVLFLASDASSYVSGHVIGIDGGDLP</sequence>
<dbReference type="Gene3D" id="3.40.50.720">
    <property type="entry name" value="NAD(P)-binding Rossmann-like Domain"/>
    <property type="match status" value="1"/>
</dbReference>
<dbReference type="InterPro" id="IPR006311">
    <property type="entry name" value="TAT_signal"/>
</dbReference>
<keyword evidence="3" id="KW-0472">Membrane</keyword>
<evidence type="ECO:0008006" key="6">
    <source>
        <dbReference type="Google" id="ProtNLM"/>
    </source>
</evidence>
<dbReference type="GO" id="GO:0016491">
    <property type="term" value="F:oxidoreductase activity"/>
    <property type="evidence" value="ECO:0007669"/>
    <property type="project" value="UniProtKB-KW"/>
</dbReference>
<protein>
    <recommendedName>
        <fullName evidence="6">Short-chain dehydrogenase</fullName>
    </recommendedName>
</protein>
<dbReference type="Proteomes" id="UP000241229">
    <property type="component" value="Unassembled WGS sequence"/>
</dbReference>
<dbReference type="CDD" id="cd05233">
    <property type="entry name" value="SDR_c"/>
    <property type="match status" value="1"/>
</dbReference>
<keyword evidence="3" id="KW-0812">Transmembrane</keyword>
<dbReference type="EMBL" id="PXYK01000037">
    <property type="protein sequence ID" value="PSJ52597.1"/>
    <property type="molecule type" value="Genomic_DNA"/>
</dbReference>
<dbReference type="SUPFAM" id="SSF51735">
    <property type="entry name" value="NAD(P)-binding Rossmann-fold domains"/>
    <property type="match status" value="1"/>
</dbReference>
<dbReference type="FunFam" id="3.40.50.720:FF:000084">
    <property type="entry name" value="Short-chain dehydrogenase reductase"/>
    <property type="match status" value="1"/>
</dbReference>
<reference evidence="4 5" key="1">
    <citation type="submission" date="2018-03" db="EMBL/GenBank/DDBJ databases">
        <title>The draft genome of Mesorhizobium sp. 6GN-30.</title>
        <authorList>
            <person name="Liu L."/>
            <person name="Li L."/>
            <person name="Wang T."/>
            <person name="Zhang X."/>
            <person name="Liang L."/>
        </authorList>
    </citation>
    <scope>NUCLEOTIDE SEQUENCE [LARGE SCALE GENOMIC DNA]</scope>
    <source>
        <strain evidence="4 5">6GN30</strain>
    </source>
</reference>
<comment type="caution">
    <text evidence="4">The sequence shown here is derived from an EMBL/GenBank/DDBJ whole genome shotgun (WGS) entry which is preliminary data.</text>
</comment>
<keyword evidence="2" id="KW-0560">Oxidoreductase</keyword>
<dbReference type="PROSITE" id="PS00061">
    <property type="entry name" value="ADH_SHORT"/>
    <property type="match status" value="1"/>
</dbReference>
<evidence type="ECO:0000256" key="1">
    <source>
        <dbReference type="ARBA" id="ARBA00006484"/>
    </source>
</evidence>
<dbReference type="PROSITE" id="PS51318">
    <property type="entry name" value="TAT"/>
    <property type="match status" value="1"/>
</dbReference>
<name>A0A2P7RQV8_9HYPH</name>